<dbReference type="PANTHER" id="PTHR46114">
    <property type="entry name" value="APPLE DOMAIN-CONTAINING PROTEIN"/>
    <property type="match status" value="1"/>
</dbReference>
<evidence type="ECO:0000313" key="1">
    <source>
        <dbReference type="EMBL" id="KAF2891756.1"/>
    </source>
</evidence>
<accession>A0A8K0CU98</accession>
<gene>
    <name evidence="1" type="ORF">ILUMI_14417</name>
</gene>
<sequence>MNISLGPCQNAWLSFKDLVNCFLGNRPADNYTEIATFPHFLENLDAVSDEPGEPFHQHLRLMEGRYRRNRPANNYTEIATFPHFLENLDAVSDEPGEPFHQDLRLMEGRYRSRWHVHMMADYCWSIRRDCSKIEYSRKTYKRKFLA</sequence>
<dbReference type="AlphaFoldDB" id="A0A8K0CU98"/>
<dbReference type="PANTHER" id="PTHR46114:SF1">
    <property type="entry name" value="ZAD DOMAIN-CONTAINING PROTEIN"/>
    <property type="match status" value="1"/>
</dbReference>
<comment type="caution">
    <text evidence="1">The sequence shown here is derived from an EMBL/GenBank/DDBJ whole genome shotgun (WGS) entry which is preliminary data.</text>
</comment>
<dbReference type="EMBL" id="VTPC01023710">
    <property type="protein sequence ID" value="KAF2891756.1"/>
    <property type="molecule type" value="Genomic_DNA"/>
</dbReference>
<dbReference type="OrthoDB" id="8063408at2759"/>
<name>A0A8K0CU98_IGNLU</name>
<proteinExistence type="predicted"/>
<protein>
    <submittedName>
        <fullName evidence="1">Uncharacterized protein</fullName>
    </submittedName>
</protein>
<reference evidence="1" key="1">
    <citation type="submission" date="2019-08" db="EMBL/GenBank/DDBJ databases">
        <title>The genome of the North American firefly Photinus pyralis.</title>
        <authorList>
            <consortium name="Photinus pyralis genome working group"/>
            <person name="Fallon T.R."/>
            <person name="Sander Lower S.E."/>
            <person name="Weng J.-K."/>
        </authorList>
    </citation>
    <scope>NUCLEOTIDE SEQUENCE</scope>
    <source>
        <strain evidence="1">TRF0915ILg1</strain>
        <tissue evidence="1">Whole body</tissue>
    </source>
</reference>
<organism evidence="1 2">
    <name type="scientific">Ignelater luminosus</name>
    <name type="common">Cucubano</name>
    <name type="synonym">Pyrophorus luminosus</name>
    <dbReference type="NCBI Taxonomy" id="2038154"/>
    <lineage>
        <taxon>Eukaryota</taxon>
        <taxon>Metazoa</taxon>
        <taxon>Ecdysozoa</taxon>
        <taxon>Arthropoda</taxon>
        <taxon>Hexapoda</taxon>
        <taxon>Insecta</taxon>
        <taxon>Pterygota</taxon>
        <taxon>Neoptera</taxon>
        <taxon>Endopterygota</taxon>
        <taxon>Coleoptera</taxon>
        <taxon>Polyphaga</taxon>
        <taxon>Elateriformia</taxon>
        <taxon>Elateroidea</taxon>
        <taxon>Elateridae</taxon>
        <taxon>Agrypninae</taxon>
        <taxon>Pyrophorini</taxon>
        <taxon>Ignelater</taxon>
    </lineage>
</organism>
<keyword evidence="2" id="KW-1185">Reference proteome</keyword>
<evidence type="ECO:0000313" key="2">
    <source>
        <dbReference type="Proteomes" id="UP000801492"/>
    </source>
</evidence>
<dbReference type="Proteomes" id="UP000801492">
    <property type="component" value="Unassembled WGS sequence"/>
</dbReference>